<protein>
    <submittedName>
        <fullName evidence="1">Uncharacterized protein</fullName>
    </submittedName>
</protein>
<organism evidence="1 2">
    <name type="scientific">Winslowiella toletana</name>
    <dbReference type="NCBI Taxonomy" id="92490"/>
    <lineage>
        <taxon>Bacteria</taxon>
        <taxon>Pseudomonadati</taxon>
        <taxon>Pseudomonadota</taxon>
        <taxon>Gammaproteobacteria</taxon>
        <taxon>Enterobacterales</taxon>
        <taxon>Erwiniaceae</taxon>
        <taxon>Winslowiella</taxon>
    </lineage>
</organism>
<evidence type="ECO:0000313" key="2">
    <source>
        <dbReference type="Proteomes" id="UP001195624"/>
    </source>
</evidence>
<dbReference type="Proteomes" id="UP001195624">
    <property type="component" value="Unassembled WGS sequence"/>
</dbReference>
<dbReference type="RefSeq" id="WP_241764010.1">
    <property type="nucleotide sequence ID" value="NZ_JAGGMQ010000002.1"/>
</dbReference>
<evidence type="ECO:0000313" key="1">
    <source>
        <dbReference type="EMBL" id="MBP2171688.1"/>
    </source>
</evidence>
<gene>
    <name evidence="1" type="ORF">J2125_004984</name>
</gene>
<reference evidence="1 2" key="1">
    <citation type="submission" date="2021-03" db="EMBL/GenBank/DDBJ databases">
        <authorList>
            <person name="D'Agostino P."/>
            <person name="Huntemann M."/>
            <person name="Clum A."/>
            <person name="Spunde A."/>
            <person name="Palaniappan K."/>
            <person name="Ritter S."/>
            <person name="Mikhailova N."/>
            <person name="Chen I.-M."/>
            <person name="Stamatis D."/>
            <person name="Reddy T."/>
            <person name="O'Malley R."/>
            <person name="Daum C."/>
            <person name="Shapiro N."/>
            <person name="Ivanova N."/>
            <person name="Kyrpides N."/>
            <person name="Woyke T."/>
        </authorList>
    </citation>
    <scope>NUCLEOTIDE SEQUENCE [LARGE SCALE GENOMIC DNA]</scope>
    <source>
        <strain evidence="1 2">WS4403</strain>
    </source>
</reference>
<accession>A0ABS4PIH5</accession>
<comment type="caution">
    <text evidence="1">The sequence shown here is derived from an EMBL/GenBank/DDBJ whole genome shotgun (WGS) entry which is preliminary data.</text>
</comment>
<proteinExistence type="predicted"/>
<sequence>MFVKERSMKRMISLVAGFFGLKVLSAPERKSAAEWGFLLSTLFIVPLFFMHDASELVKIGMQLLWGACVSRAAFLANGGWKKKNPDQ</sequence>
<name>A0ABS4PIH5_9GAMM</name>
<keyword evidence="2" id="KW-1185">Reference proteome</keyword>
<dbReference type="EMBL" id="JAGGMQ010000002">
    <property type="protein sequence ID" value="MBP2171688.1"/>
    <property type="molecule type" value="Genomic_DNA"/>
</dbReference>
<reference evidence="2" key="2">
    <citation type="submission" date="2023-07" db="EMBL/GenBank/DDBJ databases">
        <title>Genome mining of underrepresented organisms for secondary metabolites.</title>
        <authorList>
            <person name="D'Agostino P.M."/>
        </authorList>
    </citation>
    <scope>NUCLEOTIDE SEQUENCE [LARGE SCALE GENOMIC DNA]</scope>
    <source>
        <strain evidence="2">WS4403</strain>
    </source>
</reference>